<comment type="caution">
    <text evidence="1">The sequence shown here is derived from an EMBL/GenBank/DDBJ whole genome shotgun (WGS) entry which is preliminary data.</text>
</comment>
<protein>
    <submittedName>
        <fullName evidence="1">Uncharacterized protein</fullName>
    </submittedName>
</protein>
<reference evidence="1 2" key="1">
    <citation type="submission" date="2022-03" db="EMBL/GenBank/DDBJ databases">
        <authorList>
            <person name="Macdonald S."/>
            <person name="Ahmed S."/>
            <person name="Newling K."/>
        </authorList>
    </citation>
    <scope>NUCLEOTIDE SEQUENCE [LARGE SCALE GENOMIC DNA]</scope>
</reference>
<accession>A0ABC8L6I6</accession>
<name>A0ABC8L6I6_ERUVS</name>
<organism evidence="1 2">
    <name type="scientific">Eruca vesicaria subsp. sativa</name>
    <name type="common">Garden rocket</name>
    <name type="synonym">Eruca sativa</name>
    <dbReference type="NCBI Taxonomy" id="29727"/>
    <lineage>
        <taxon>Eukaryota</taxon>
        <taxon>Viridiplantae</taxon>
        <taxon>Streptophyta</taxon>
        <taxon>Embryophyta</taxon>
        <taxon>Tracheophyta</taxon>
        <taxon>Spermatophyta</taxon>
        <taxon>Magnoliopsida</taxon>
        <taxon>eudicotyledons</taxon>
        <taxon>Gunneridae</taxon>
        <taxon>Pentapetalae</taxon>
        <taxon>rosids</taxon>
        <taxon>malvids</taxon>
        <taxon>Brassicales</taxon>
        <taxon>Brassicaceae</taxon>
        <taxon>Brassiceae</taxon>
        <taxon>Eruca</taxon>
    </lineage>
</organism>
<sequence length="62" mass="7093">MDADGETMEETAVWMRTRERSRGEPKRSFISVNTFSSTSLYKVIKRALSVEGKKETHKINDG</sequence>
<dbReference type="EMBL" id="CAKOAT010387377">
    <property type="protein sequence ID" value="CAH8364640.1"/>
    <property type="molecule type" value="Genomic_DNA"/>
</dbReference>
<dbReference type="Proteomes" id="UP001642260">
    <property type="component" value="Unassembled WGS sequence"/>
</dbReference>
<gene>
    <name evidence="1" type="ORF">ERUC_LOCUS30213</name>
</gene>
<dbReference type="AlphaFoldDB" id="A0ABC8L6I6"/>
<evidence type="ECO:0000313" key="2">
    <source>
        <dbReference type="Proteomes" id="UP001642260"/>
    </source>
</evidence>
<keyword evidence="2" id="KW-1185">Reference proteome</keyword>
<evidence type="ECO:0000313" key="1">
    <source>
        <dbReference type="EMBL" id="CAH8364640.1"/>
    </source>
</evidence>
<proteinExistence type="predicted"/>